<dbReference type="EMBL" id="JMOA01000085">
    <property type="protein sequence ID" value="KCX98462.1"/>
    <property type="molecule type" value="Genomic_DNA"/>
</dbReference>
<dbReference type="Proteomes" id="UP000027309">
    <property type="component" value="Unassembled WGS sequence"/>
</dbReference>
<organism evidence="1 2">
    <name type="scientific">Acinetobacter baumannii 1499986</name>
    <dbReference type="NCBI Taxonomy" id="1310673"/>
    <lineage>
        <taxon>Bacteria</taxon>
        <taxon>Pseudomonadati</taxon>
        <taxon>Pseudomonadota</taxon>
        <taxon>Gammaproteobacteria</taxon>
        <taxon>Moraxellales</taxon>
        <taxon>Moraxellaceae</taxon>
        <taxon>Acinetobacter</taxon>
        <taxon>Acinetobacter calcoaceticus/baumannii complex</taxon>
    </lineage>
</organism>
<accession>A0A836LWZ5</accession>
<protein>
    <submittedName>
        <fullName evidence="1">Uncharacterized protein</fullName>
    </submittedName>
</protein>
<evidence type="ECO:0000313" key="2">
    <source>
        <dbReference type="Proteomes" id="UP000027309"/>
    </source>
</evidence>
<dbReference type="AlphaFoldDB" id="A0A836LWZ5"/>
<name>A0A836LWZ5_ACIBA</name>
<gene>
    <name evidence="1" type="ORF">J572_3803</name>
</gene>
<evidence type="ECO:0000313" key="1">
    <source>
        <dbReference type="EMBL" id="KCX98462.1"/>
    </source>
</evidence>
<proteinExistence type="predicted"/>
<sequence length="154" mass="18022">MSECNKADHQIDPLELFEIFFTSITPEMTPIGIRSHGMQATHHFWKQRFLNVFRGIPEDKGLDQFSDLPILWLSAWKHQQEKVEELQVQLKGAQERAQLVLQYKDKYRLERDDLQKRVDQQGLVIAKALSIASDLQKSWSMFEIGKKLEQALKV</sequence>
<reference evidence="1 2" key="1">
    <citation type="submission" date="2014-04" db="EMBL/GenBank/DDBJ databases">
        <title>Comparative genomics and transcriptomics to identify genetic mechanisms underlying the emergence of carbapenem resistant Acinetobacter baumannii (CRAb).</title>
        <authorList>
            <person name="Harris A.D."/>
            <person name="Johnson K.J."/>
            <person name="George J."/>
            <person name="Nadendla S."/>
            <person name="Daugherty S.C."/>
            <person name="Parankush S."/>
            <person name="Sadzewicz L."/>
            <person name="Tallon L."/>
            <person name="Sengamalay N."/>
            <person name="Hazen T.H."/>
            <person name="Rasko D.A."/>
        </authorList>
    </citation>
    <scope>NUCLEOTIDE SEQUENCE [LARGE SCALE GENOMIC DNA]</scope>
    <source>
        <strain evidence="1 2">1499986</strain>
    </source>
</reference>
<comment type="caution">
    <text evidence="1">The sequence shown here is derived from an EMBL/GenBank/DDBJ whole genome shotgun (WGS) entry which is preliminary data.</text>
</comment>